<evidence type="ECO:0000256" key="1">
    <source>
        <dbReference type="SAM" id="MobiDB-lite"/>
    </source>
</evidence>
<dbReference type="InterPro" id="IPR002477">
    <property type="entry name" value="Peptidoglycan-bd-like"/>
</dbReference>
<keyword evidence="2" id="KW-0732">Signal</keyword>
<reference evidence="4" key="1">
    <citation type="submission" date="2020-06" db="EMBL/GenBank/DDBJ databases">
        <title>Insight into the genomes of haloalkaliphilic bacilli from Kenyan soda lakes.</title>
        <authorList>
            <person name="Mwirichia R."/>
            <person name="Villamizar G.C."/>
            <person name="Poehlein A."/>
            <person name="Mugweru J."/>
            <person name="Kipnyargis A."/>
            <person name="Kiplimo D."/>
            <person name="Orwa P."/>
            <person name="Daniel R."/>
        </authorList>
    </citation>
    <scope>NUCLEOTIDE SEQUENCE</scope>
    <source>
        <strain evidence="4">B1096_S55</strain>
    </source>
</reference>
<evidence type="ECO:0000313" key="4">
    <source>
        <dbReference type="EMBL" id="MCR6094928.1"/>
    </source>
</evidence>
<dbReference type="Gene3D" id="1.10.101.10">
    <property type="entry name" value="PGBD-like superfamily/PGBD"/>
    <property type="match status" value="1"/>
</dbReference>
<dbReference type="RefSeq" id="WP_257819552.1">
    <property type="nucleotide sequence ID" value="NZ_JABXYM010000001.1"/>
</dbReference>
<feature type="compositionally biased region" description="Basic and acidic residues" evidence="1">
    <location>
        <begin position="258"/>
        <end position="277"/>
    </location>
</feature>
<name>A0A9Q4AYC6_SALAG</name>
<feature type="compositionally biased region" description="Polar residues" evidence="1">
    <location>
        <begin position="288"/>
        <end position="306"/>
    </location>
</feature>
<feature type="chain" id="PRO_5040159195" evidence="2">
    <location>
        <begin position="29"/>
        <end position="385"/>
    </location>
</feature>
<dbReference type="InterPro" id="IPR036366">
    <property type="entry name" value="PGBDSf"/>
</dbReference>
<organism evidence="4 5">
    <name type="scientific">Salipaludibacillus agaradhaerens</name>
    <name type="common">Bacillus agaradhaerens</name>
    <dbReference type="NCBI Taxonomy" id="76935"/>
    <lineage>
        <taxon>Bacteria</taxon>
        <taxon>Bacillati</taxon>
        <taxon>Bacillota</taxon>
        <taxon>Bacilli</taxon>
        <taxon>Bacillales</taxon>
        <taxon>Bacillaceae</taxon>
    </lineage>
</organism>
<evidence type="ECO:0000256" key="2">
    <source>
        <dbReference type="SAM" id="SignalP"/>
    </source>
</evidence>
<dbReference type="AlphaFoldDB" id="A0A9Q4AYC6"/>
<evidence type="ECO:0000313" key="5">
    <source>
        <dbReference type="Proteomes" id="UP001057753"/>
    </source>
</evidence>
<gene>
    <name evidence="4" type="ORF">HXA33_00005</name>
</gene>
<dbReference type="Proteomes" id="UP001057753">
    <property type="component" value="Unassembled WGS sequence"/>
</dbReference>
<keyword evidence="5" id="KW-1185">Reference proteome</keyword>
<evidence type="ECO:0000259" key="3">
    <source>
        <dbReference type="Pfam" id="PF01471"/>
    </source>
</evidence>
<sequence>MSKKALRQFSVVSLALLLFFSAFTPALASSPENSDASIANNETSLTIEPNVFNQDLEDSITVTFQGDYEFITLYLYDEISNELIGIIAEGQPSNEGFFNVEWDYTLIDDGNHKNISLDNSLYSIGVLPLTEGEDLEQAVNKNEHEKEFFFHNDNSPSITLKGSTNKEVILEENKIEGTISSPLIEFGISPVDFTAFYTFEQSGNIYKEGDISFNENGDFLLEEKLLDGYTDMTINVEDPASNSTIMEFSVLLKEDLASKEKDTKSNEETADENKEAELDTTTEESLDSENGNSSNEDATFSTTSSADVEGAEKADNSFYEGASGEHVRQLKRDLTKLGFGNFPENPSLTYGSVTISVVEEFQNAYNLPVTGIADQKTLETIENAL</sequence>
<feature type="region of interest" description="Disordered" evidence="1">
    <location>
        <begin position="258"/>
        <end position="312"/>
    </location>
</feature>
<accession>A0A9Q4AYC6</accession>
<protein>
    <submittedName>
        <fullName evidence="4">Peptidoglycan-binding protein</fullName>
    </submittedName>
</protein>
<dbReference type="EMBL" id="JABXYM010000001">
    <property type="protein sequence ID" value="MCR6094928.1"/>
    <property type="molecule type" value="Genomic_DNA"/>
</dbReference>
<feature type="non-terminal residue" evidence="4">
    <location>
        <position position="385"/>
    </location>
</feature>
<proteinExistence type="predicted"/>
<feature type="domain" description="Peptidoglycan binding-like" evidence="3">
    <location>
        <begin position="323"/>
        <end position="380"/>
    </location>
</feature>
<comment type="caution">
    <text evidence="4">The sequence shown here is derived from an EMBL/GenBank/DDBJ whole genome shotgun (WGS) entry which is preliminary data.</text>
</comment>
<dbReference type="InterPro" id="IPR036365">
    <property type="entry name" value="PGBD-like_sf"/>
</dbReference>
<dbReference type="SUPFAM" id="SSF47090">
    <property type="entry name" value="PGBD-like"/>
    <property type="match status" value="1"/>
</dbReference>
<feature type="compositionally biased region" description="Acidic residues" evidence="1">
    <location>
        <begin position="278"/>
        <end position="287"/>
    </location>
</feature>
<dbReference type="Pfam" id="PF01471">
    <property type="entry name" value="PG_binding_1"/>
    <property type="match status" value="1"/>
</dbReference>
<feature type="signal peptide" evidence="2">
    <location>
        <begin position="1"/>
        <end position="28"/>
    </location>
</feature>